<keyword evidence="3" id="KW-1185">Reference proteome</keyword>
<dbReference type="SUPFAM" id="SSF81383">
    <property type="entry name" value="F-box domain"/>
    <property type="match status" value="1"/>
</dbReference>
<evidence type="ECO:0000313" key="3">
    <source>
        <dbReference type="Proteomes" id="UP000717696"/>
    </source>
</evidence>
<reference evidence="2" key="1">
    <citation type="journal article" date="2021" name="Nat. Commun.">
        <title>Genetic determinants of endophytism in the Arabidopsis root mycobiome.</title>
        <authorList>
            <person name="Mesny F."/>
            <person name="Miyauchi S."/>
            <person name="Thiergart T."/>
            <person name="Pickel B."/>
            <person name="Atanasova L."/>
            <person name="Karlsson M."/>
            <person name="Huettel B."/>
            <person name="Barry K.W."/>
            <person name="Haridas S."/>
            <person name="Chen C."/>
            <person name="Bauer D."/>
            <person name="Andreopoulos W."/>
            <person name="Pangilinan J."/>
            <person name="LaButti K."/>
            <person name="Riley R."/>
            <person name="Lipzen A."/>
            <person name="Clum A."/>
            <person name="Drula E."/>
            <person name="Henrissat B."/>
            <person name="Kohler A."/>
            <person name="Grigoriev I.V."/>
            <person name="Martin F.M."/>
            <person name="Hacquard S."/>
        </authorList>
    </citation>
    <scope>NUCLEOTIDE SEQUENCE</scope>
    <source>
        <strain evidence="2">MPI-CAGE-AT-0021</strain>
    </source>
</reference>
<dbReference type="AlphaFoldDB" id="A0A9P9F1K0"/>
<name>A0A9P9F1K0_9HYPO</name>
<comment type="caution">
    <text evidence="2">The sequence shown here is derived from an EMBL/GenBank/DDBJ whole genome shotgun (WGS) entry which is preliminary data.</text>
</comment>
<evidence type="ECO:0000259" key="1">
    <source>
        <dbReference type="Pfam" id="PF12937"/>
    </source>
</evidence>
<proteinExistence type="predicted"/>
<evidence type="ECO:0000313" key="2">
    <source>
        <dbReference type="EMBL" id="KAH7150391.1"/>
    </source>
</evidence>
<dbReference type="Proteomes" id="UP000717696">
    <property type="component" value="Unassembled WGS sequence"/>
</dbReference>
<gene>
    <name evidence="2" type="ORF">B0J13DRAFT_661297</name>
</gene>
<feature type="domain" description="F-box" evidence="1">
    <location>
        <begin position="48"/>
        <end position="85"/>
    </location>
</feature>
<dbReference type="EMBL" id="JAGMUU010000006">
    <property type="protein sequence ID" value="KAH7150391.1"/>
    <property type="molecule type" value="Genomic_DNA"/>
</dbReference>
<dbReference type="InterPro" id="IPR001810">
    <property type="entry name" value="F-box_dom"/>
</dbReference>
<sequence length="689" mass="75494">MADRTFVPYHRRSVYPEPGHPADADGTWRTDGEAGRILTVAEHPSSMRLPNEAIQQIYILLSPRDYNAARQTSRSWFLASLDRGLLVRMLKRGGWWSSIRQLMAPLSITRLFSLDQERIMSKWISMECSLADVKKSAFKEVGYTDFDGLVPGSTCGRFVLATHGQMVYVYELNHVCSNLGSTWPTGSVPLRPRERKMLGVPRPMATVVCQRQVISCSMDTSAGRHAVAVLMEGRMGMVCSVTTERAATCKPTTANSSHEGSDQNMPNATSFSPPWCVCHVYPVPRAPPIEEGPRSVYRRICHPDDPPRSVALCPQRNCVAFGCTAGIELHWVDGLTNQGLSRWFPLASPSDYLYFLPARRGDDTPKKLRLISSAAALGDAFGPFGDIYRGFGTSHVRSGTNGVVSPCDGLVRRVSASAADHYRAAPLSDGYHILFTDPKTGNQLIRKVWFRPPSATSSPLPMLYTTGADIRHGVRVAAAFSVKGGDSMRLKTDEATSSKAAPQSGHGPDEQIIVFYTIPPDMFHDFSQGSICPSKTGAGNEQCCRLPLEIQGQPVAICSNLVELAFDSGPDMVLWAFSAEGWARTWTMHVGREEAFARAAVQHDRSVRHVDPDGDIVMAEVETTDASDATGMALPLLDGAACRTPWTNTPGERYRTLLTGKHGDRMSGTVSVDLVEEVSGITRMDVELR</sequence>
<protein>
    <recommendedName>
        <fullName evidence="1">F-box domain-containing protein</fullName>
    </recommendedName>
</protein>
<accession>A0A9P9F1K0</accession>
<dbReference type="InterPro" id="IPR036047">
    <property type="entry name" value="F-box-like_dom_sf"/>
</dbReference>
<organism evidence="2 3">
    <name type="scientific">Dactylonectria estremocensis</name>
    <dbReference type="NCBI Taxonomy" id="1079267"/>
    <lineage>
        <taxon>Eukaryota</taxon>
        <taxon>Fungi</taxon>
        <taxon>Dikarya</taxon>
        <taxon>Ascomycota</taxon>
        <taxon>Pezizomycotina</taxon>
        <taxon>Sordariomycetes</taxon>
        <taxon>Hypocreomycetidae</taxon>
        <taxon>Hypocreales</taxon>
        <taxon>Nectriaceae</taxon>
        <taxon>Dactylonectria</taxon>
    </lineage>
</organism>
<dbReference type="CDD" id="cd09917">
    <property type="entry name" value="F-box_SF"/>
    <property type="match status" value="1"/>
</dbReference>
<dbReference type="OrthoDB" id="1689567at2759"/>
<dbReference type="Pfam" id="PF12937">
    <property type="entry name" value="F-box-like"/>
    <property type="match status" value="1"/>
</dbReference>